<dbReference type="InterPro" id="IPR043573">
    <property type="entry name" value="Fig4-like"/>
</dbReference>
<dbReference type="PANTHER" id="PTHR45738:SF5">
    <property type="entry name" value="POLYPHOSPHOINOSITIDE PHOSPHATASE"/>
    <property type="match status" value="1"/>
</dbReference>
<dbReference type="PROSITE" id="PS50275">
    <property type="entry name" value="SAC"/>
    <property type="match status" value="1"/>
</dbReference>
<feature type="domain" description="SAC" evidence="6">
    <location>
        <begin position="153"/>
        <end position="527"/>
    </location>
</feature>
<keyword evidence="4" id="KW-0175">Coiled coil</keyword>
<accession>A0A0V0QE67</accession>
<keyword evidence="3" id="KW-0472">Membrane</keyword>
<dbReference type="InterPro" id="IPR002013">
    <property type="entry name" value="SAC_dom"/>
</dbReference>
<keyword evidence="2" id="KW-0378">Hydrolase</keyword>
<dbReference type="Pfam" id="PF02383">
    <property type="entry name" value="Syja_N"/>
    <property type="match status" value="2"/>
</dbReference>
<feature type="compositionally biased region" description="Acidic residues" evidence="5">
    <location>
        <begin position="754"/>
        <end position="770"/>
    </location>
</feature>
<dbReference type="AlphaFoldDB" id="A0A0V0QE67"/>
<evidence type="ECO:0000256" key="3">
    <source>
        <dbReference type="ARBA" id="ARBA00023136"/>
    </source>
</evidence>
<name>A0A0V0QE67_PSEPJ</name>
<dbReference type="PANTHER" id="PTHR45738">
    <property type="entry name" value="POLYPHOSPHOINOSITIDE PHOSPHATASE"/>
    <property type="match status" value="1"/>
</dbReference>
<keyword evidence="8" id="KW-1185">Reference proteome</keyword>
<evidence type="ECO:0000313" key="7">
    <source>
        <dbReference type="EMBL" id="KRX00400.1"/>
    </source>
</evidence>
<sequence>MNLEHPVNSDFIKYQEYHIYKSKYYYYFAGLDKIAKNCQIIRIEIKKFKNDQPHQLNNILKIIDIKYPIDTTEVITYLCKLDQTLKQNQKPDIAFGIVGFFQFLEGYYAIIITEKLQVGNIGQHQVFQIQKTKFLQLFEGSSGKNEKKYLKILKQYDLEFGFYFSYTYDLTNAMNKNLSQNAVDYFDQSIIEKQINQQQAKNQQSSSIYNQLSNNSQDQSQNSLTNRQQQLNINYENSFNTEQSQIDSQKQSVINNKQNAEQNNQNPDSPKKSRFPYEDRQKYQRFVANFVETEQIVIDLENTNLAKPNCSSYVQIRGSAPLFWFQEPNMLTPKPKINLTYQDQHYLVSKKHIADLYALYGEQIFMINLVKSNEKVPREKLIADEYHRAMNTVNEHIPYNQKVKYLHFDMKLNLKRDKEEFLEKVYSLAFYSIMKTGVFLVQTSTLNKKSQIIEFQNGITRSNCIDCLDRTNTFQQLIGEKALGVQLQKLQKSAIRFKSIEVDAKIIENFREMYEQMGDFISLQYGSSIAHKQQIKENQKKRFELLTSIQRHFRNNFSDSSRQQQMDLFLGNFLPQKNDIKMNEKAIQNKQEIRIDKELFQKANLWKENALQYYLISNNIQWLQNYQLTKYSEQERILFEKEINERQQRRKNYGRNSSTPFNIDIIHKLKQNLIDFDYKEKNHAQYKNKGGIVLSLIFEDDMIKKIKHIKTLLPQFSLMKFDYKNIIFFDIDQNQDQKIANKPKDQIIDELDENLNQDEDSDTDSDEDSDESSKEQLQENDSDNDSTKCKRNYEKSMKKLQQKEQTNKVINQMNYLAQQEFNRLTDLGTVIYDEQNQDKIQSSYQKKQLQSQKNNKFQQQLQNKGILLKPDQNESYYYNYMNPKNQKNNLPPKKFVYNNISPQQQQFHQQMLHQQQQMSSQMPKKLQFEDQPESKEFYQKYLDSELFDQQDQIKEFKNLNTPQEQETFTEFDNLDPNFFTQQSKIIENQKNEKENMQLEKNFYQQYLDNELFFENIQELNNFVFEPFSQEEIDFLYSNYTQENDFILENIIQGAQQPGNPIHFYNNNNSQLYAQNPSLYQDFYDSYNNNNDSQQRQSRGLHFLERKTQKMSKAAIDRRKVKILQLIMNRQFATQSETKIQRI</sequence>
<protein>
    <recommendedName>
        <fullName evidence="6">SAC domain-containing protein</fullName>
    </recommendedName>
</protein>
<feature type="region of interest" description="Disordered" evidence="5">
    <location>
        <begin position="754"/>
        <end position="789"/>
    </location>
</feature>
<evidence type="ECO:0000256" key="1">
    <source>
        <dbReference type="ARBA" id="ARBA00004308"/>
    </source>
</evidence>
<dbReference type="InParanoid" id="A0A0V0QE67"/>
<dbReference type="GO" id="GO:0043813">
    <property type="term" value="F:phosphatidylinositol-3,5-bisphosphate 5-phosphatase activity"/>
    <property type="evidence" value="ECO:0007669"/>
    <property type="project" value="InterPro"/>
</dbReference>
<organism evidence="7 8">
    <name type="scientific">Pseudocohnilembus persalinus</name>
    <name type="common">Ciliate</name>
    <dbReference type="NCBI Taxonomy" id="266149"/>
    <lineage>
        <taxon>Eukaryota</taxon>
        <taxon>Sar</taxon>
        <taxon>Alveolata</taxon>
        <taxon>Ciliophora</taxon>
        <taxon>Intramacronucleata</taxon>
        <taxon>Oligohymenophorea</taxon>
        <taxon>Scuticociliatia</taxon>
        <taxon>Philasterida</taxon>
        <taxon>Pseudocohnilembidae</taxon>
        <taxon>Pseudocohnilembus</taxon>
    </lineage>
</organism>
<dbReference type="Proteomes" id="UP000054937">
    <property type="component" value="Unassembled WGS sequence"/>
</dbReference>
<dbReference type="GO" id="GO:0012505">
    <property type="term" value="C:endomembrane system"/>
    <property type="evidence" value="ECO:0007669"/>
    <property type="project" value="UniProtKB-SubCell"/>
</dbReference>
<evidence type="ECO:0000256" key="4">
    <source>
        <dbReference type="SAM" id="Coils"/>
    </source>
</evidence>
<comment type="subcellular location">
    <subcellularLocation>
        <location evidence="1">Endomembrane system</location>
    </subcellularLocation>
</comment>
<evidence type="ECO:0000259" key="6">
    <source>
        <dbReference type="PROSITE" id="PS50275"/>
    </source>
</evidence>
<dbReference type="EMBL" id="LDAU01000192">
    <property type="protein sequence ID" value="KRX00400.1"/>
    <property type="molecule type" value="Genomic_DNA"/>
</dbReference>
<gene>
    <name evidence="7" type="ORF">PPERSA_03621</name>
</gene>
<comment type="caution">
    <text evidence="7">The sequence shown here is derived from an EMBL/GenBank/DDBJ whole genome shotgun (WGS) entry which is preliminary data.</text>
</comment>
<evidence type="ECO:0000313" key="8">
    <source>
        <dbReference type="Proteomes" id="UP000054937"/>
    </source>
</evidence>
<evidence type="ECO:0000256" key="2">
    <source>
        <dbReference type="ARBA" id="ARBA00022801"/>
    </source>
</evidence>
<dbReference type="GO" id="GO:0046856">
    <property type="term" value="P:phosphatidylinositol dephosphorylation"/>
    <property type="evidence" value="ECO:0007669"/>
    <property type="project" value="InterPro"/>
</dbReference>
<proteinExistence type="predicted"/>
<dbReference type="OrthoDB" id="405996at2759"/>
<reference evidence="7 8" key="1">
    <citation type="journal article" date="2015" name="Sci. Rep.">
        <title>Genome of the facultative scuticociliatosis pathogen Pseudocohnilembus persalinus provides insight into its virulence through horizontal gene transfer.</title>
        <authorList>
            <person name="Xiong J."/>
            <person name="Wang G."/>
            <person name="Cheng J."/>
            <person name="Tian M."/>
            <person name="Pan X."/>
            <person name="Warren A."/>
            <person name="Jiang C."/>
            <person name="Yuan D."/>
            <person name="Miao W."/>
        </authorList>
    </citation>
    <scope>NUCLEOTIDE SEQUENCE [LARGE SCALE GENOMIC DNA]</scope>
    <source>
        <strain evidence="7">36N120E</strain>
    </source>
</reference>
<evidence type="ECO:0000256" key="5">
    <source>
        <dbReference type="SAM" id="MobiDB-lite"/>
    </source>
</evidence>
<feature type="coiled-coil region" evidence="4">
    <location>
        <begin position="979"/>
        <end position="1006"/>
    </location>
</feature>